<dbReference type="InterPro" id="IPR000182">
    <property type="entry name" value="GNAT_dom"/>
</dbReference>
<dbReference type="EMBL" id="JAANES010000001">
    <property type="protein sequence ID" value="MBS3018184.1"/>
    <property type="molecule type" value="Genomic_DNA"/>
</dbReference>
<feature type="domain" description="N-acetyltransferase" evidence="1">
    <location>
        <begin position="1"/>
        <end position="141"/>
    </location>
</feature>
<gene>
    <name evidence="2" type="primary">elaA</name>
    <name evidence="2" type="ORF">DJFAAGMI_00915</name>
</gene>
<dbReference type="PROSITE" id="PS51186">
    <property type="entry name" value="GNAT"/>
    <property type="match status" value="1"/>
</dbReference>
<proteinExistence type="predicted"/>
<comment type="caution">
    <text evidence="2">The sequence shown here is derived from an EMBL/GenBank/DDBJ whole genome shotgun (WGS) entry which is preliminary data.</text>
</comment>
<evidence type="ECO:0000313" key="2">
    <source>
        <dbReference type="EMBL" id="MBS3018184.1"/>
    </source>
</evidence>
<dbReference type="Proteomes" id="UP001647436">
    <property type="component" value="Unassembled WGS sequence"/>
</dbReference>
<accession>A0ABS5LNV6</accession>
<organism evidence="2 3">
    <name type="scientific">Comamonas brasiliensis</name>
    <dbReference type="NCBI Taxonomy" id="1812482"/>
    <lineage>
        <taxon>Bacteria</taxon>
        <taxon>Pseudomonadati</taxon>
        <taxon>Pseudomonadota</taxon>
        <taxon>Betaproteobacteria</taxon>
        <taxon>Burkholderiales</taxon>
        <taxon>Comamonadaceae</taxon>
        <taxon>Comamonas</taxon>
    </lineage>
</organism>
<dbReference type="InterPro" id="IPR016181">
    <property type="entry name" value="Acyl_CoA_acyltransferase"/>
</dbReference>
<evidence type="ECO:0000259" key="1">
    <source>
        <dbReference type="PROSITE" id="PS51186"/>
    </source>
</evidence>
<dbReference type="Gene3D" id="3.40.630.30">
    <property type="match status" value="1"/>
</dbReference>
<keyword evidence="3" id="KW-1185">Reference proteome</keyword>
<dbReference type="CDD" id="cd04301">
    <property type="entry name" value="NAT_SF"/>
    <property type="match status" value="1"/>
</dbReference>
<evidence type="ECO:0000313" key="3">
    <source>
        <dbReference type="Proteomes" id="UP001647436"/>
    </source>
</evidence>
<dbReference type="SUPFAM" id="SSF55729">
    <property type="entry name" value="Acyl-CoA N-acyltransferases (Nat)"/>
    <property type="match status" value="1"/>
</dbReference>
<reference evidence="2 3" key="1">
    <citation type="submission" date="2020-03" db="EMBL/GenBank/DDBJ databases">
        <title>The role of nitrogen metabolism on polyethylene biodegradation.</title>
        <authorList>
            <person name="Peixoto J."/>
            <person name="Vizzotto C.S."/>
            <person name="Ramos A."/>
            <person name="Alves G."/>
            <person name="Steindorff A."/>
            <person name="Kruger R."/>
        </authorList>
    </citation>
    <scope>NUCLEOTIDE SEQUENCE [LARGE SCALE GENOMIC DNA]</scope>
    <source>
        <strain evidence="2 3">PE63</strain>
    </source>
</reference>
<dbReference type="Pfam" id="PF13673">
    <property type="entry name" value="Acetyltransf_10"/>
    <property type="match status" value="1"/>
</dbReference>
<sequence length="145" mass="16058">MESMTALEMYEVIKARESVFVVEQQCAYQEADGADPQSWHLSVLLDGELAAYARVVEPGIKYPEPSIGRVITLKNFRDRQIGRALVAEAIAFTESNFQGQGIRIGAQAHLQNFYGSLGFVPVGDVYDDDGIPHIEMFKHPTKAIA</sequence>
<name>A0ABS5LNV6_9BURK</name>
<protein>
    <submittedName>
        <fullName evidence="2">Protein ElaA</fullName>
    </submittedName>
</protein>